<evidence type="ECO:0000313" key="1">
    <source>
        <dbReference type="EMBL" id="PON59871.1"/>
    </source>
</evidence>
<dbReference type="EMBL" id="JXTC01000370">
    <property type="protein sequence ID" value="PON59871.1"/>
    <property type="molecule type" value="Genomic_DNA"/>
</dbReference>
<dbReference type="OrthoDB" id="10521908at2759"/>
<comment type="caution">
    <text evidence="1">The sequence shown here is derived from an EMBL/GenBank/DDBJ whole genome shotgun (WGS) entry which is preliminary data.</text>
</comment>
<dbReference type="AlphaFoldDB" id="A0A2P5CFN7"/>
<dbReference type="Proteomes" id="UP000237000">
    <property type="component" value="Unassembled WGS sequence"/>
</dbReference>
<accession>A0A2P5CFN7</accession>
<keyword evidence="2" id="KW-1185">Reference proteome</keyword>
<proteinExistence type="predicted"/>
<dbReference type="InParanoid" id="A0A2P5CFN7"/>
<gene>
    <name evidence="1" type="ORF">TorRG33x02_286730</name>
</gene>
<feature type="non-terminal residue" evidence="1">
    <location>
        <position position="1"/>
    </location>
</feature>
<sequence length="145" mass="16650">LVLADINLFIFHACEEKSVSIFRMKCNQKHIQSFMAPFQTDMVNQNPSGCAFKFPSFQNIGTSLLIQIELRQPQSTPNHCKTCIFLESSVQAAVKLHRQANRMEPLQVMFLVFTVDTFLEEVNRRNSFKVILPKRPVYNSVAGNR</sequence>
<name>A0A2P5CFN7_TREOI</name>
<reference evidence="2" key="1">
    <citation type="submission" date="2016-06" db="EMBL/GenBank/DDBJ databases">
        <title>Parallel loss of symbiosis genes in relatives of nitrogen-fixing non-legume Parasponia.</title>
        <authorList>
            <person name="Van Velzen R."/>
            <person name="Holmer R."/>
            <person name="Bu F."/>
            <person name="Rutten L."/>
            <person name="Van Zeijl A."/>
            <person name="Liu W."/>
            <person name="Santuari L."/>
            <person name="Cao Q."/>
            <person name="Sharma T."/>
            <person name="Shen D."/>
            <person name="Roswanjaya Y."/>
            <person name="Wardhani T."/>
            <person name="Kalhor M.S."/>
            <person name="Jansen J."/>
            <person name="Van den Hoogen J."/>
            <person name="Gungor B."/>
            <person name="Hartog M."/>
            <person name="Hontelez J."/>
            <person name="Verver J."/>
            <person name="Yang W.-C."/>
            <person name="Schijlen E."/>
            <person name="Repin R."/>
            <person name="Schilthuizen M."/>
            <person name="Schranz E."/>
            <person name="Heidstra R."/>
            <person name="Miyata K."/>
            <person name="Fedorova E."/>
            <person name="Kohlen W."/>
            <person name="Bisseling T."/>
            <person name="Smit S."/>
            <person name="Geurts R."/>
        </authorList>
    </citation>
    <scope>NUCLEOTIDE SEQUENCE [LARGE SCALE GENOMIC DNA]</scope>
    <source>
        <strain evidence="2">cv. RG33-2</strain>
    </source>
</reference>
<evidence type="ECO:0000313" key="2">
    <source>
        <dbReference type="Proteomes" id="UP000237000"/>
    </source>
</evidence>
<organism evidence="1 2">
    <name type="scientific">Trema orientale</name>
    <name type="common">Charcoal tree</name>
    <name type="synonym">Celtis orientalis</name>
    <dbReference type="NCBI Taxonomy" id="63057"/>
    <lineage>
        <taxon>Eukaryota</taxon>
        <taxon>Viridiplantae</taxon>
        <taxon>Streptophyta</taxon>
        <taxon>Embryophyta</taxon>
        <taxon>Tracheophyta</taxon>
        <taxon>Spermatophyta</taxon>
        <taxon>Magnoliopsida</taxon>
        <taxon>eudicotyledons</taxon>
        <taxon>Gunneridae</taxon>
        <taxon>Pentapetalae</taxon>
        <taxon>rosids</taxon>
        <taxon>fabids</taxon>
        <taxon>Rosales</taxon>
        <taxon>Cannabaceae</taxon>
        <taxon>Trema</taxon>
    </lineage>
</organism>
<protein>
    <submittedName>
        <fullName evidence="1">Uncharacterized protein</fullName>
    </submittedName>
</protein>